<dbReference type="InterPro" id="IPR054722">
    <property type="entry name" value="PolX-like_BBD"/>
</dbReference>
<evidence type="ECO:0000256" key="1">
    <source>
        <dbReference type="ARBA" id="ARBA00022750"/>
    </source>
</evidence>
<dbReference type="Pfam" id="PF22936">
    <property type="entry name" value="Pol_BBD"/>
    <property type="match status" value="1"/>
</dbReference>
<name>A0A4Y2N430_ARAVE</name>
<keyword evidence="6" id="KW-1185">Reference proteome</keyword>
<dbReference type="PANTHER" id="PTHR11439:SF483">
    <property type="entry name" value="PEPTIDE SYNTHASE GLIP-LIKE, PUTATIVE (AFU_ORTHOLOGUE AFUA_3G12920)-RELATED"/>
    <property type="match status" value="1"/>
</dbReference>
<dbReference type="Proteomes" id="UP000499080">
    <property type="component" value="Unassembled WGS sequence"/>
</dbReference>
<dbReference type="InterPro" id="IPR013103">
    <property type="entry name" value="RVT_2"/>
</dbReference>
<protein>
    <submittedName>
        <fullName evidence="5">Retrovirus-related Pol polyprotein from transposon TNT 1-94</fullName>
    </submittedName>
</protein>
<keyword evidence="1" id="KW-0645">Protease</keyword>
<dbReference type="InterPro" id="IPR043502">
    <property type="entry name" value="DNA/RNA_pol_sf"/>
</dbReference>
<accession>A0A4Y2N430</accession>
<evidence type="ECO:0000313" key="6">
    <source>
        <dbReference type="Proteomes" id="UP000499080"/>
    </source>
</evidence>
<reference evidence="5 6" key="1">
    <citation type="journal article" date="2019" name="Sci. Rep.">
        <title>Orb-weaving spider Araneus ventricosus genome elucidates the spidroin gene catalogue.</title>
        <authorList>
            <person name="Kono N."/>
            <person name="Nakamura H."/>
            <person name="Ohtoshi R."/>
            <person name="Moran D.A.P."/>
            <person name="Shinohara A."/>
            <person name="Yoshida Y."/>
            <person name="Fujiwara M."/>
            <person name="Mori M."/>
            <person name="Tomita M."/>
            <person name="Arakawa K."/>
        </authorList>
    </citation>
    <scope>NUCLEOTIDE SEQUENCE [LARGE SCALE GENOMIC DNA]</scope>
</reference>
<keyword evidence="1" id="KW-0378">Hydrolase</keyword>
<keyword evidence="1" id="KW-0064">Aspartyl protease</keyword>
<feature type="non-terminal residue" evidence="5">
    <location>
        <position position="1"/>
    </location>
</feature>
<sequence length="645" mass="74046">LQELIAEESRLKQSIKDQNETCAFQSIERNISKTPRSKSKPSSYKKNIQPTRKNTKVMKSPNTFIAESNLSQDYERDAWILDTAATSHFCSKKSLLRNFRPVKNLTMSVAVGGVRCDIKGIGTVRMIFENNGELETVDLLNVLYSPRLRRNLISGSLIDQAGSTFSYNMLEPNSSGAVLDPNKRTINVSSNSEFDTESEEESEHLSIPRTPKSQSSEQEGASNNSKTSEKVIWERKAVPRKDRSRTDIIIIFKVRKIVFIVIKTSKNIVRRINWTLRTPQADKWHDAIKEEIQVMKERKVWDLVPKPANGKVIVCRWVYTLKQDEKGVIVRYKARLVAQGFGQIQGIHYDEIFNPVVNFSIIRMCFSVLVCKQKWRHSQLDIKCAYLYALLQETIFMSQPQGFVDPNKPDHVCHLNKALYGLHQSGREWFYEIHSVLENLSFKKLESTNCVYVYRDNVVLLLYVDDIVLFAKTDTLIKDVIKCLSTHFDLKVLGKARKLLGVEFEEMGNELFIHQSEYIHKVCQKYQCFNYPVTSLPIAVGIVLSKTQCPSTEVEISEMSKFPYRNLLGCLSFISGRTRPDICYAVNILSQFQSNPGLVHWNILLKLLGYVAQTKTYKLKLSEINNLNINCYSDVDFAANRDDFH</sequence>
<evidence type="ECO:0000259" key="3">
    <source>
        <dbReference type="Pfam" id="PF07727"/>
    </source>
</evidence>
<dbReference type="GO" id="GO:0004190">
    <property type="term" value="F:aspartic-type endopeptidase activity"/>
    <property type="evidence" value="ECO:0007669"/>
    <property type="project" value="UniProtKB-KW"/>
</dbReference>
<feature type="region of interest" description="Disordered" evidence="2">
    <location>
        <begin position="188"/>
        <end position="228"/>
    </location>
</feature>
<feature type="domain" description="Retrovirus-related Pol polyprotein from transposon TNT 1-94-like beta-barrel" evidence="4">
    <location>
        <begin position="79"/>
        <end position="162"/>
    </location>
</feature>
<gene>
    <name evidence="5" type="primary">POLX_491</name>
    <name evidence="5" type="ORF">AVEN_68379_1</name>
</gene>
<evidence type="ECO:0000259" key="4">
    <source>
        <dbReference type="Pfam" id="PF22936"/>
    </source>
</evidence>
<dbReference type="EMBL" id="BGPR01126035">
    <property type="protein sequence ID" value="GBN33733.1"/>
    <property type="molecule type" value="Genomic_DNA"/>
</dbReference>
<proteinExistence type="predicted"/>
<dbReference type="Pfam" id="PF07727">
    <property type="entry name" value="RVT_2"/>
    <property type="match status" value="1"/>
</dbReference>
<dbReference type="AlphaFoldDB" id="A0A4Y2N430"/>
<evidence type="ECO:0000313" key="5">
    <source>
        <dbReference type="EMBL" id="GBN33733.1"/>
    </source>
</evidence>
<feature type="domain" description="Reverse transcriptase Ty1/copia-type" evidence="3">
    <location>
        <begin position="299"/>
        <end position="537"/>
    </location>
</feature>
<feature type="region of interest" description="Disordered" evidence="2">
    <location>
        <begin position="26"/>
        <end position="53"/>
    </location>
</feature>
<evidence type="ECO:0000256" key="2">
    <source>
        <dbReference type="SAM" id="MobiDB-lite"/>
    </source>
</evidence>
<dbReference type="PANTHER" id="PTHR11439">
    <property type="entry name" value="GAG-POL-RELATED RETROTRANSPOSON"/>
    <property type="match status" value="1"/>
</dbReference>
<comment type="caution">
    <text evidence="5">The sequence shown here is derived from an EMBL/GenBank/DDBJ whole genome shotgun (WGS) entry which is preliminary data.</text>
</comment>
<feature type="compositionally biased region" description="Polar residues" evidence="2">
    <location>
        <begin position="211"/>
        <end position="226"/>
    </location>
</feature>
<dbReference type="GO" id="GO:0071897">
    <property type="term" value="P:DNA biosynthetic process"/>
    <property type="evidence" value="ECO:0007669"/>
    <property type="project" value="UniProtKB-ARBA"/>
</dbReference>
<organism evidence="5 6">
    <name type="scientific">Araneus ventricosus</name>
    <name type="common">Orbweaver spider</name>
    <name type="synonym">Epeira ventricosa</name>
    <dbReference type="NCBI Taxonomy" id="182803"/>
    <lineage>
        <taxon>Eukaryota</taxon>
        <taxon>Metazoa</taxon>
        <taxon>Ecdysozoa</taxon>
        <taxon>Arthropoda</taxon>
        <taxon>Chelicerata</taxon>
        <taxon>Arachnida</taxon>
        <taxon>Araneae</taxon>
        <taxon>Araneomorphae</taxon>
        <taxon>Entelegynae</taxon>
        <taxon>Araneoidea</taxon>
        <taxon>Araneidae</taxon>
        <taxon>Araneus</taxon>
    </lineage>
</organism>
<dbReference type="SUPFAM" id="SSF56672">
    <property type="entry name" value="DNA/RNA polymerases"/>
    <property type="match status" value="1"/>
</dbReference>